<evidence type="ECO:0000256" key="1">
    <source>
        <dbReference type="SAM" id="MobiDB-lite"/>
    </source>
</evidence>
<dbReference type="RefSeq" id="WP_338668770.1">
    <property type="nucleotide sequence ID" value="NZ_CP146609.1"/>
</dbReference>
<proteinExistence type="predicted"/>
<organism evidence="2 3">
    <name type="scientific">Pseudodesulfovibrio methanolicus</name>
    <dbReference type="NCBI Taxonomy" id="3126690"/>
    <lineage>
        <taxon>Bacteria</taxon>
        <taxon>Pseudomonadati</taxon>
        <taxon>Thermodesulfobacteriota</taxon>
        <taxon>Desulfovibrionia</taxon>
        <taxon>Desulfovibrionales</taxon>
        <taxon>Desulfovibrionaceae</taxon>
    </lineage>
</organism>
<dbReference type="EMBL" id="CP146609">
    <property type="protein sequence ID" value="WWX23055.1"/>
    <property type="molecule type" value="Genomic_DNA"/>
</dbReference>
<evidence type="ECO:0000313" key="3">
    <source>
        <dbReference type="Proteomes" id="UP001385389"/>
    </source>
</evidence>
<evidence type="ECO:0000313" key="2">
    <source>
        <dbReference type="EMBL" id="WWX23055.1"/>
    </source>
</evidence>
<name>A0ABZ2J3U4_9BACT</name>
<reference evidence="2 3" key="1">
    <citation type="submission" date="2024-03" db="EMBL/GenBank/DDBJ databases">
        <title>Phenotype and Genome Characterization of a Sulfate-Reducing Bacterium Pseudodesulfovibrio sp. strain 5S69, isolated from Petroleum Reservoir in Tatarstan (Russia).</title>
        <authorList>
            <person name="Bidzhieva S.K."/>
            <person name="Kadnikov V."/>
            <person name="Tourova T.P."/>
            <person name="Samigullina S.R."/>
            <person name="Sokolova D.S."/>
            <person name="Poltaraus A.B."/>
            <person name="Avtukh A.N."/>
            <person name="Tereshina V.M."/>
            <person name="Mardanov A.V."/>
            <person name="Nazina T.N."/>
        </authorList>
    </citation>
    <scope>NUCLEOTIDE SEQUENCE [LARGE SCALE GENOMIC DNA]</scope>
    <source>
        <strain evidence="2 3">5S69</strain>
    </source>
</reference>
<accession>A0ABZ2J3U4</accession>
<protein>
    <submittedName>
        <fullName evidence="2">Uncharacterized protein</fullName>
    </submittedName>
</protein>
<gene>
    <name evidence="2" type="ORF">V8V93_02370</name>
</gene>
<keyword evidence="3" id="KW-1185">Reference proteome</keyword>
<feature type="region of interest" description="Disordered" evidence="1">
    <location>
        <begin position="44"/>
        <end position="70"/>
    </location>
</feature>
<sequence>MCAAVPVALLLLVVLAALTVLRLSKPAPNARLLAGLLDSVGHDAAPAGRRDTMPPASTSNPIRAGKAGTA</sequence>
<dbReference type="Proteomes" id="UP001385389">
    <property type="component" value="Chromosome"/>
</dbReference>